<comment type="caution">
    <text evidence="1">The sequence shown here is derived from an EMBL/GenBank/DDBJ whole genome shotgun (WGS) entry which is preliminary data.</text>
</comment>
<keyword evidence="2" id="KW-1185">Reference proteome</keyword>
<protein>
    <submittedName>
        <fullName evidence="1">Uncharacterized protein</fullName>
    </submittedName>
</protein>
<dbReference type="Proteomes" id="UP001529510">
    <property type="component" value="Unassembled WGS sequence"/>
</dbReference>
<dbReference type="AlphaFoldDB" id="A0ABD0RQS7"/>
<gene>
    <name evidence="1" type="ORF">M9458_003642</name>
</gene>
<organism evidence="1 2">
    <name type="scientific">Cirrhinus mrigala</name>
    <name type="common">Mrigala</name>
    <dbReference type="NCBI Taxonomy" id="683832"/>
    <lineage>
        <taxon>Eukaryota</taxon>
        <taxon>Metazoa</taxon>
        <taxon>Chordata</taxon>
        <taxon>Craniata</taxon>
        <taxon>Vertebrata</taxon>
        <taxon>Euteleostomi</taxon>
        <taxon>Actinopterygii</taxon>
        <taxon>Neopterygii</taxon>
        <taxon>Teleostei</taxon>
        <taxon>Ostariophysi</taxon>
        <taxon>Cypriniformes</taxon>
        <taxon>Cyprinidae</taxon>
        <taxon>Labeoninae</taxon>
        <taxon>Labeonini</taxon>
        <taxon>Cirrhinus</taxon>
    </lineage>
</organism>
<dbReference type="EMBL" id="JAMKFB020000002">
    <property type="protein sequence ID" value="KAL0200455.1"/>
    <property type="molecule type" value="Genomic_DNA"/>
</dbReference>
<evidence type="ECO:0000313" key="1">
    <source>
        <dbReference type="EMBL" id="KAL0200455.1"/>
    </source>
</evidence>
<name>A0ABD0RQS7_CIRMR</name>
<evidence type="ECO:0000313" key="2">
    <source>
        <dbReference type="Proteomes" id="UP001529510"/>
    </source>
</evidence>
<feature type="non-terminal residue" evidence="1">
    <location>
        <position position="61"/>
    </location>
</feature>
<feature type="non-terminal residue" evidence="1">
    <location>
        <position position="1"/>
    </location>
</feature>
<reference evidence="1 2" key="1">
    <citation type="submission" date="2024-05" db="EMBL/GenBank/DDBJ databases">
        <title>Genome sequencing and assembly of Indian major carp, Cirrhinus mrigala (Hamilton, 1822).</title>
        <authorList>
            <person name="Mohindra V."/>
            <person name="Chowdhury L.M."/>
            <person name="Lal K."/>
            <person name="Jena J.K."/>
        </authorList>
    </citation>
    <scope>NUCLEOTIDE SEQUENCE [LARGE SCALE GENOMIC DNA]</scope>
    <source>
        <strain evidence="1">CM1030</strain>
        <tissue evidence="1">Blood</tissue>
    </source>
</reference>
<sequence length="61" mass="7101">DPCDHRVQNGWWDRTGLLWSEIRLRIGIIMTEKSLDVHVESIGVLKVVCQHDSPCHDHQLK</sequence>
<proteinExistence type="predicted"/>
<accession>A0ABD0RQS7</accession>